<feature type="domain" description="Ig-like SoxY" evidence="3">
    <location>
        <begin position="58"/>
        <end position="153"/>
    </location>
</feature>
<organism evidence="4 5">
    <name type="scientific">Paracoccus nototheniae</name>
    <dbReference type="NCBI Taxonomy" id="2489002"/>
    <lineage>
        <taxon>Bacteria</taxon>
        <taxon>Pseudomonadati</taxon>
        <taxon>Pseudomonadota</taxon>
        <taxon>Alphaproteobacteria</taxon>
        <taxon>Rhodobacterales</taxon>
        <taxon>Paracoccaceae</taxon>
        <taxon>Paracoccus</taxon>
    </lineage>
</organism>
<dbReference type="RefSeq" id="WP_131575463.1">
    <property type="nucleotide sequence ID" value="NZ_CBCSAJ010000035.1"/>
</dbReference>
<dbReference type="Proteomes" id="UP001597302">
    <property type="component" value="Unassembled WGS sequence"/>
</dbReference>
<name>A0ABW4DTR0_9RHOB</name>
<dbReference type="Gene3D" id="2.60.40.2470">
    <property type="entry name" value="SoxY domain"/>
    <property type="match status" value="1"/>
</dbReference>
<proteinExistence type="predicted"/>
<evidence type="ECO:0000259" key="2">
    <source>
        <dbReference type="Pfam" id="PF08770"/>
    </source>
</evidence>
<evidence type="ECO:0000313" key="5">
    <source>
        <dbReference type="Proteomes" id="UP001597302"/>
    </source>
</evidence>
<feature type="domain" description="Sulphur oxidation protein SoxZ" evidence="2">
    <location>
        <begin position="185"/>
        <end position="265"/>
    </location>
</feature>
<dbReference type="InterPro" id="IPR014756">
    <property type="entry name" value="Ig_E-set"/>
</dbReference>
<keyword evidence="1" id="KW-0732">Signal</keyword>
<protein>
    <submittedName>
        <fullName evidence="4">Quinoprotein dehydrogenase-associated SoxYZ-like carrier</fullName>
    </submittedName>
</protein>
<dbReference type="Pfam" id="PF08770">
    <property type="entry name" value="SoxZ"/>
    <property type="match status" value="1"/>
</dbReference>
<dbReference type="InterPro" id="IPR030831">
    <property type="entry name" value="Fuse-rel_SoxYZ"/>
</dbReference>
<dbReference type="SUPFAM" id="SSF81296">
    <property type="entry name" value="E set domains"/>
    <property type="match status" value="1"/>
</dbReference>
<comment type="caution">
    <text evidence="4">The sequence shown here is derived from an EMBL/GenBank/DDBJ whole genome shotgun (WGS) entry which is preliminary data.</text>
</comment>
<dbReference type="InterPro" id="IPR032711">
    <property type="entry name" value="SoxY"/>
</dbReference>
<dbReference type="InterPro" id="IPR038162">
    <property type="entry name" value="SoxY_sf"/>
</dbReference>
<evidence type="ECO:0000313" key="4">
    <source>
        <dbReference type="EMBL" id="MFD1479974.1"/>
    </source>
</evidence>
<dbReference type="Gene3D" id="2.60.40.10">
    <property type="entry name" value="Immunoglobulins"/>
    <property type="match status" value="1"/>
</dbReference>
<feature type="signal peptide" evidence="1">
    <location>
        <begin position="1"/>
        <end position="21"/>
    </location>
</feature>
<evidence type="ECO:0000256" key="1">
    <source>
        <dbReference type="SAM" id="SignalP"/>
    </source>
</evidence>
<keyword evidence="5" id="KW-1185">Reference proteome</keyword>
<sequence length="275" mass="29433">MRYWLTLGAVLLALPAGVAPAAAQDTAAAQTNALQPSPVWEDLRYSIIAADVDPPLNTAVLDLEAPVRAHDAAIVPVRLTQSPTAPALEALTLVIDGNPAPVAAEYSFGPALMPLDFEVRVRVDSYSDVRAIATQADGAQVMAGRFVKAAGGCSAPAGKDMAAVEASMGQMRWRSTSEDGRQIGTLMIRHPNFSGLQRDQVTLLNIPAHFIDRLDVRQGEDLLFTMSAGISVSEDPVFRFQYEPNGQPVHVRVEDTDGNTWTESFPATGEPVNKS</sequence>
<feature type="chain" id="PRO_5046991012" evidence="1">
    <location>
        <begin position="22"/>
        <end position="275"/>
    </location>
</feature>
<dbReference type="InterPro" id="IPR014880">
    <property type="entry name" value="SoxZ_dom"/>
</dbReference>
<dbReference type="NCBIfam" id="TIGR04557">
    <property type="entry name" value="fuse_rel_SoxYZ"/>
    <property type="match status" value="1"/>
</dbReference>
<evidence type="ECO:0000259" key="3">
    <source>
        <dbReference type="Pfam" id="PF13501"/>
    </source>
</evidence>
<gene>
    <name evidence="4" type="ORF">ACFQ5P_01570</name>
</gene>
<dbReference type="Pfam" id="PF13501">
    <property type="entry name" value="SoxY"/>
    <property type="match status" value="1"/>
</dbReference>
<dbReference type="EMBL" id="JBHTOQ010000003">
    <property type="protein sequence ID" value="MFD1479974.1"/>
    <property type="molecule type" value="Genomic_DNA"/>
</dbReference>
<reference evidence="5" key="1">
    <citation type="journal article" date="2019" name="Int. J. Syst. Evol. Microbiol.">
        <title>The Global Catalogue of Microorganisms (GCM) 10K type strain sequencing project: providing services to taxonomists for standard genome sequencing and annotation.</title>
        <authorList>
            <consortium name="The Broad Institute Genomics Platform"/>
            <consortium name="The Broad Institute Genome Sequencing Center for Infectious Disease"/>
            <person name="Wu L."/>
            <person name="Ma J."/>
        </authorList>
    </citation>
    <scope>NUCLEOTIDE SEQUENCE [LARGE SCALE GENOMIC DNA]</scope>
    <source>
        <strain evidence="5">CCM 8875</strain>
    </source>
</reference>
<accession>A0ABW4DTR0</accession>
<dbReference type="InterPro" id="IPR013783">
    <property type="entry name" value="Ig-like_fold"/>
</dbReference>